<evidence type="ECO:0000256" key="1">
    <source>
        <dbReference type="ARBA" id="ARBA00004477"/>
    </source>
</evidence>
<dbReference type="GO" id="GO:0005789">
    <property type="term" value="C:endoplasmic reticulum membrane"/>
    <property type="evidence" value="ECO:0007669"/>
    <property type="project" value="UniProtKB-SubCell"/>
</dbReference>
<dbReference type="Ensembl" id="ENSMMDT00005031371.1">
    <property type="protein sequence ID" value="ENSMMDP00005030666.1"/>
    <property type="gene ID" value="ENSMMDG00005014511.1"/>
</dbReference>
<evidence type="ECO:0000256" key="3">
    <source>
        <dbReference type="ARBA" id="ARBA00022670"/>
    </source>
</evidence>
<evidence type="ECO:0000256" key="11">
    <source>
        <dbReference type="ARBA" id="ARBA00049729"/>
    </source>
</evidence>
<feature type="domain" description="CAAX prenyl protease 2/Lysostaphin resistance protein A-like" evidence="14">
    <location>
        <begin position="39"/>
        <end position="127"/>
    </location>
</feature>
<feature type="transmembrane region" description="Helical" evidence="13">
    <location>
        <begin position="90"/>
        <end position="110"/>
    </location>
</feature>
<keyword evidence="6" id="KW-0256">Endoplasmic reticulum</keyword>
<feature type="transmembrane region" description="Helical" evidence="13">
    <location>
        <begin position="144"/>
        <end position="163"/>
    </location>
</feature>
<sequence>QVFYLGPLVHSAMDNPKGFMGELQSVLDVQSWKLCVGDVMWLRNQVVAPVTEELVFRGAMLPMLVPCTGPTAAIFIAPLIIPIFTLSCSVIGIQFLYTTVFGAYTAFIFMRTGHVVGPVLCHSFCNSQGLPDISSALQHPEKPALLFSYLMGALLFLVLLFPLTDTFFYGAVPACSLAPSPLSVCH</sequence>
<evidence type="ECO:0000313" key="16">
    <source>
        <dbReference type="Proteomes" id="UP000472263"/>
    </source>
</evidence>
<keyword evidence="5" id="KW-0378">Hydrolase</keyword>
<evidence type="ECO:0000256" key="13">
    <source>
        <dbReference type="SAM" id="Phobius"/>
    </source>
</evidence>
<proteinExistence type="inferred from homology"/>
<keyword evidence="16" id="KW-1185">Reference proteome</keyword>
<evidence type="ECO:0000256" key="10">
    <source>
        <dbReference type="ARBA" id="ARBA00047280"/>
    </source>
</evidence>
<evidence type="ECO:0000256" key="12">
    <source>
        <dbReference type="ARBA" id="ARBA00049763"/>
    </source>
</evidence>
<dbReference type="GeneTree" id="ENSGT00390000004124"/>
<reference evidence="15" key="1">
    <citation type="submission" date="2019-06" db="EMBL/GenBank/DDBJ databases">
        <authorList>
            <consortium name="Wellcome Sanger Institute Data Sharing"/>
        </authorList>
    </citation>
    <scope>NUCLEOTIDE SEQUENCE [LARGE SCALE GENOMIC DNA]</scope>
</reference>
<dbReference type="Pfam" id="PF02517">
    <property type="entry name" value="Rce1-like"/>
    <property type="match status" value="1"/>
</dbReference>
<dbReference type="Proteomes" id="UP000472263">
    <property type="component" value="Chromosome 14"/>
</dbReference>
<evidence type="ECO:0000256" key="4">
    <source>
        <dbReference type="ARBA" id="ARBA00022692"/>
    </source>
</evidence>
<keyword evidence="3" id="KW-0645">Protease</keyword>
<dbReference type="PANTHER" id="PTHR13046:SF0">
    <property type="entry name" value="CAAX PRENYL PROTEASE 2"/>
    <property type="match status" value="1"/>
</dbReference>
<dbReference type="EC" id="3.4.26.1" evidence="11"/>
<evidence type="ECO:0000259" key="14">
    <source>
        <dbReference type="Pfam" id="PF02517"/>
    </source>
</evidence>
<dbReference type="InterPro" id="IPR039731">
    <property type="entry name" value="Rce1"/>
</dbReference>
<evidence type="ECO:0000256" key="6">
    <source>
        <dbReference type="ARBA" id="ARBA00022824"/>
    </source>
</evidence>
<keyword evidence="7 13" id="KW-1133">Transmembrane helix</keyword>
<reference evidence="15" key="2">
    <citation type="submission" date="2025-08" db="UniProtKB">
        <authorList>
            <consortium name="Ensembl"/>
        </authorList>
    </citation>
    <scope>IDENTIFICATION</scope>
</reference>
<organism evidence="15 16">
    <name type="scientific">Myripristis murdjan</name>
    <name type="common">pinecone soldierfish</name>
    <dbReference type="NCBI Taxonomy" id="586833"/>
    <lineage>
        <taxon>Eukaryota</taxon>
        <taxon>Metazoa</taxon>
        <taxon>Chordata</taxon>
        <taxon>Craniata</taxon>
        <taxon>Vertebrata</taxon>
        <taxon>Euteleostomi</taxon>
        <taxon>Actinopterygii</taxon>
        <taxon>Neopterygii</taxon>
        <taxon>Teleostei</taxon>
        <taxon>Neoteleostei</taxon>
        <taxon>Acanthomorphata</taxon>
        <taxon>Holocentriformes</taxon>
        <taxon>Holocentridae</taxon>
        <taxon>Myripristis</taxon>
    </lineage>
</organism>
<gene>
    <name evidence="15" type="primary">LOC115371903</name>
</gene>
<dbReference type="GO" id="GO:0071586">
    <property type="term" value="P:CAAX-box protein processing"/>
    <property type="evidence" value="ECO:0007669"/>
    <property type="project" value="InterPro"/>
</dbReference>
<reference evidence="15" key="3">
    <citation type="submission" date="2025-09" db="UniProtKB">
        <authorList>
            <consortium name="Ensembl"/>
        </authorList>
    </citation>
    <scope>IDENTIFICATION</scope>
</reference>
<protein>
    <recommendedName>
        <fullName evidence="12">CAAX prenyl protease 2</fullName>
        <ecNumber evidence="11">3.4.26.1</ecNumber>
    </recommendedName>
    <alternativeName>
        <fullName evidence="9">Farnesylated proteins-converting enzyme 2</fullName>
    </alternativeName>
</protein>
<name>A0A667ZCL1_9TELE</name>
<evidence type="ECO:0000256" key="8">
    <source>
        <dbReference type="ARBA" id="ARBA00023136"/>
    </source>
</evidence>
<comment type="similarity">
    <text evidence="2">Belongs to the peptidase U48 family.</text>
</comment>
<dbReference type="InterPro" id="IPR003675">
    <property type="entry name" value="Rce1/LyrA-like_dom"/>
</dbReference>
<evidence type="ECO:0000313" key="15">
    <source>
        <dbReference type="Ensembl" id="ENSMMDP00005030666.1"/>
    </source>
</evidence>
<feature type="transmembrane region" description="Helical" evidence="13">
    <location>
        <begin position="63"/>
        <end position="84"/>
    </location>
</feature>
<accession>A0A667ZCL1</accession>
<keyword evidence="8 13" id="KW-0472">Membrane</keyword>
<comment type="subcellular location">
    <subcellularLocation>
        <location evidence="1">Endoplasmic reticulum membrane</location>
        <topology evidence="1">Multi-pass membrane protein</topology>
    </subcellularLocation>
</comment>
<comment type="catalytic activity">
    <reaction evidence="10">
        <text>Hydrolyzes the peptide bond -P2-(S-farnesyl or geranylgeranyl)C-P1'-P2'-P3'-COOH where P1' and P2' are amino acids with aliphatic sidechains and P3' is any C-terminal residue.</text>
        <dbReference type="EC" id="3.4.26.1"/>
    </reaction>
</comment>
<evidence type="ECO:0000256" key="2">
    <source>
        <dbReference type="ARBA" id="ARBA00006897"/>
    </source>
</evidence>
<evidence type="ECO:0000256" key="9">
    <source>
        <dbReference type="ARBA" id="ARBA00032607"/>
    </source>
</evidence>
<evidence type="ECO:0000256" key="7">
    <source>
        <dbReference type="ARBA" id="ARBA00022989"/>
    </source>
</evidence>
<keyword evidence="4 13" id="KW-0812">Transmembrane</keyword>
<dbReference type="PANTHER" id="PTHR13046">
    <property type="entry name" value="PROTEASE U48 CAAX PRENYL PROTEASE RCE1"/>
    <property type="match status" value="1"/>
</dbReference>
<dbReference type="GO" id="GO:0004222">
    <property type="term" value="F:metalloendopeptidase activity"/>
    <property type="evidence" value="ECO:0007669"/>
    <property type="project" value="InterPro"/>
</dbReference>
<evidence type="ECO:0000256" key="5">
    <source>
        <dbReference type="ARBA" id="ARBA00022801"/>
    </source>
</evidence>
<dbReference type="AlphaFoldDB" id="A0A667ZCL1"/>